<keyword evidence="12" id="KW-1185">Reference proteome</keyword>
<evidence type="ECO:0000313" key="12">
    <source>
        <dbReference type="Proteomes" id="UP000671399"/>
    </source>
</evidence>
<dbReference type="PROSITE" id="PS50893">
    <property type="entry name" value="ABC_TRANSPORTER_2"/>
    <property type="match status" value="1"/>
</dbReference>
<name>A0ABS3VHA1_9ACTN</name>
<dbReference type="InterPro" id="IPR003439">
    <property type="entry name" value="ABC_transporter-like_ATP-bd"/>
</dbReference>
<dbReference type="Pfam" id="PF00005">
    <property type="entry name" value="ABC_tran"/>
    <property type="match status" value="1"/>
</dbReference>
<dbReference type="CDD" id="cd07346">
    <property type="entry name" value="ABC_6TM_exporters"/>
    <property type="match status" value="1"/>
</dbReference>
<dbReference type="InterPro" id="IPR027417">
    <property type="entry name" value="P-loop_NTPase"/>
</dbReference>
<dbReference type="Gene3D" id="1.20.1560.10">
    <property type="entry name" value="ABC transporter type 1, transmembrane domain"/>
    <property type="match status" value="1"/>
</dbReference>
<evidence type="ECO:0000256" key="7">
    <source>
        <dbReference type="SAM" id="MobiDB-lite"/>
    </source>
</evidence>
<evidence type="ECO:0000259" key="10">
    <source>
        <dbReference type="PROSITE" id="PS50929"/>
    </source>
</evidence>
<reference evidence="11 12" key="1">
    <citation type="submission" date="2021-03" db="EMBL/GenBank/DDBJ databases">
        <authorList>
            <person name="Lee D.-H."/>
        </authorList>
    </citation>
    <scope>NUCLEOTIDE SEQUENCE [LARGE SCALE GENOMIC DNA]</scope>
    <source>
        <strain evidence="11 12">MMS20-R2-23</strain>
    </source>
</reference>
<accession>A0ABS3VHA1</accession>
<dbReference type="SUPFAM" id="SSF52540">
    <property type="entry name" value="P-loop containing nucleoside triphosphate hydrolases"/>
    <property type="match status" value="1"/>
</dbReference>
<dbReference type="InterPro" id="IPR003593">
    <property type="entry name" value="AAA+_ATPase"/>
</dbReference>
<evidence type="ECO:0000256" key="4">
    <source>
        <dbReference type="ARBA" id="ARBA00022840"/>
    </source>
</evidence>
<dbReference type="SMART" id="SM00382">
    <property type="entry name" value="AAA"/>
    <property type="match status" value="1"/>
</dbReference>
<dbReference type="PROSITE" id="PS50929">
    <property type="entry name" value="ABC_TM1F"/>
    <property type="match status" value="1"/>
</dbReference>
<comment type="subcellular location">
    <subcellularLocation>
        <location evidence="1">Cell membrane</location>
        <topology evidence="1">Multi-pass membrane protein</topology>
    </subcellularLocation>
</comment>
<keyword evidence="5 8" id="KW-1133">Transmembrane helix</keyword>
<evidence type="ECO:0000259" key="9">
    <source>
        <dbReference type="PROSITE" id="PS50893"/>
    </source>
</evidence>
<feature type="compositionally biased region" description="Low complexity" evidence="7">
    <location>
        <begin position="587"/>
        <end position="598"/>
    </location>
</feature>
<dbReference type="PANTHER" id="PTHR43394:SF1">
    <property type="entry name" value="ATP-BINDING CASSETTE SUB-FAMILY B MEMBER 10, MITOCHONDRIAL"/>
    <property type="match status" value="1"/>
</dbReference>
<dbReference type="Proteomes" id="UP000671399">
    <property type="component" value="Unassembled WGS sequence"/>
</dbReference>
<comment type="caution">
    <text evidence="11">The sequence shown here is derived from an EMBL/GenBank/DDBJ whole genome shotgun (WGS) entry which is preliminary data.</text>
</comment>
<dbReference type="Pfam" id="PF00664">
    <property type="entry name" value="ABC_membrane"/>
    <property type="match status" value="1"/>
</dbReference>
<sequence length="619" mass="63036">MTHPILPVAGPRESRAWLGAQLRARPGGTGGTLVVGLFAAATAIVPAYALGLLVDRVRAGGGTDALVPVAVVIVAAAVVGGVATGVSAHLIRRLGAGILADLRERALDTALRLPAAVLDRAGRGDLVSRVGADVSAIDRAVTEVLPTLISALLLAAISLGTMIGIDWRLGLAGAVAVPLHVLGLRWYLPRAAPAYAAERVAIAQRSQQFVESVQGIRTVHAYRLEDRHLAGITAVSARARDISTSVFALYTRFVGRIHGAELAGLGAVLAVGFLLVRRDAVTLGEVSAAALLLHRLFGPVLHLMVTFDKAQDAGASLARLVGVLGTDPEGRGGGTAPTAHDLVLTGVGFSYDGTTPVLRDVSLRVGSGQVVALVGSTGAGKTTVASIAAGALRPGHGTATLGGVPVNELPARTVALVSQETHVFAGPLDEDLRLARPHATPEELTAALARVGALTWVLALPEGLGTVVGEGGHPLTPAQAQQLALARVVLLDPAVVVLDEATAEAGSAGARDLEQAAAAALAGRTALVVAHRLTQAVAADHIIVMDHGEIVESGPHADLVGAGASYARLWAAWTARAADGPGPPRTDAAAGPVVGSGDPPVPQRRQVRRDGPPLTAQRE</sequence>
<dbReference type="GO" id="GO:0005524">
    <property type="term" value="F:ATP binding"/>
    <property type="evidence" value="ECO:0007669"/>
    <property type="project" value="UniProtKB-KW"/>
</dbReference>
<gene>
    <name evidence="11" type="ORF">JQN83_30090</name>
</gene>
<feature type="transmembrane region" description="Helical" evidence="8">
    <location>
        <begin position="66"/>
        <end position="91"/>
    </location>
</feature>
<proteinExistence type="predicted"/>
<feature type="transmembrane region" description="Helical" evidence="8">
    <location>
        <begin position="33"/>
        <end position="54"/>
    </location>
</feature>
<feature type="domain" description="ABC transporter" evidence="9">
    <location>
        <begin position="342"/>
        <end position="572"/>
    </location>
</feature>
<evidence type="ECO:0000256" key="5">
    <source>
        <dbReference type="ARBA" id="ARBA00022989"/>
    </source>
</evidence>
<dbReference type="SUPFAM" id="SSF90123">
    <property type="entry name" value="ABC transporter transmembrane region"/>
    <property type="match status" value="1"/>
</dbReference>
<dbReference type="InterPro" id="IPR036640">
    <property type="entry name" value="ABC1_TM_sf"/>
</dbReference>
<evidence type="ECO:0000256" key="2">
    <source>
        <dbReference type="ARBA" id="ARBA00022692"/>
    </source>
</evidence>
<evidence type="ECO:0000256" key="3">
    <source>
        <dbReference type="ARBA" id="ARBA00022741"/>
    </source>
</evidence>
<keyword evidence="4 11" id="KW-0067">ATP-binding</keyword>
<dbReference type="InterPro" id="IPR011527">
    <property type="entry name" value="ABC1_TM_dom"/>
</dbReference>
<keyword evidence="6 8" id="KW-0472">Membrane</keyword>
<evidence type="ECO:0000313" key="11">
    <source>
        <dbReference type="EMBL" id="MBO4165020.1"/>
    </source>
</evidence>
<dbReference type="Gene3D" id="3.40.50.300">
    <property type="entry name" value="P-loop containing nucleotide triphosphate hydrolases"/>
    <property type="match status" value="1"/>
</dbReference>
<protein>
    <submittedName>
        <fullName evidence="11">ABC transporter ATP-binding protein</fullName>
    </submittedName>
</protein>
<evidence type="ECO:0000256" key="8">
    <source>
        <dbReference type="SAM" id="Phobius"/>
    </source>
</evidence>
<dbReference type="RefSeq" id="WP_208570529.1">
    <property type="nucleotide sequence ID" value="NZ_JAGFWR010000032.1"/>
</dbReference>
<organism evidence="11 12">
    <name type="scientific">Micromonospora antibiotica</name>
    <dbReference type="NCBI Taxonomy" id="2807623"/>
    <lineage>
        <taxon>Bacteria</taxon>
        <taxon>Bacillati</taxon>
        <taxon>Actinomycetota</taxon>
        <taxon>Actinomycetes</taxon>
        <taxon>Micromonosporales</taxon>
        <taxon>Micromonosporaceae</taxon>
        <taxon>Micromonospora</taxon>
    </lineage>
</organism>
<evidence type="ECO:0000256" key="1">
    <source>
        <dbReference type="ARBA" id="ARBA00004651"/>
    </source>
</evidence>
<keyword evidence="3" id="KW-0547">Nucleotide-binding</keyword>
<dbReference type="InterPro" id="IPR039421">
    <property type="entry name" value="Type_1_exporter"/>
</dbReference>
<dbReference type="PANTHER" id="PTHR43394">
    <property type="entry name" value="ATP-DEPENDENT PERMEASE MDL1, MITOCHONDRIAL"/>
    <property type="match status" value="1"/>
</dbReference>
<dbReference type="EMBL" id="JAGFWR010000032">
    <property type="protein sequence ID" value="MBO4165020.1"/>
    <property type="molecule type" value="Genomic_DNA"/>
</dbReference>
<feature type="region of interest" description="Disordered" evidence="7">
    <location>
        <begin position="578"/>
        <end position="619"/>
    </location>
</feature>
<evidence type="ECO:0000256" key="6">
    <source>
        <dbReference type="ARBA" id="ARBA00023136"/>
    </source>
</evidence>
<keyword evidence="2 8" id="KW-0812">Transmembrane</keyword>
<feature type="domain" description="ABC transmembrane type-1" evidence="10">
    <location>
        <begin position="33"/>
        <end position="312"/>
    </location>
</feature>